<protein>
    <submittedName>
        <fullName evidence="3">Transcriptional regulator with XRE-family HTH domain</fullName>
    </submittedName>
</protein>
<dbReference type="PROSITE" id="PS50943">
    <property type="entry name" value="HTH_CROC1"/>
    <property type="match status" value="1"/>
</dbReference>
<evidence type="ECO:0000256" key="1">
    <source>
        <dbReference type="ARBA" id="ARBA00023125"/>
    </source>
</evidence>
<proteinExistence type="predicted"/>
<dbReference type="PANTHER" id="PTHR46558">
    <property type="entry name" value="TRACRIPTIONAL REGULATORY PROTEIN-RELATED-RELATED"/>
    <property type="match status" value="1"/>
</dbReference>
<keyword evidence="1" id="KW-0238">DNA-binding</keyword>
<dbReference type="SMART" id="SM00530">
    <property type="entry name" value="HTH_XRE"/>
    <property type="match status" value="1"/>
</dbReference>
<dbReference type="CDD" id="cd00093">
    <property type="entry name" value="HTH_XRE"/>
    <property type="match status" value="1"/>
</dbReference>
<sequence>MDFGERLTMLRTAKGLTQAQAAENIGISRGAYANYEAGKRMPDERILRQIAEYYGVSGSYLRGVPEVQMDQVLMRSAIGESVKHSIDVSQATRQLAHMLIHSDENTTREHMYDTLISILARDRALMVNNIRKLILTFTPDWEALSRYAGMTLNEEVLKGTSDTWSDPMVVAKLAEYFGVEPGYLLGDESSDQHLWESYVGLHRLDQVALAHYTSSTFFGLMKSTLHELANQTGVVRATEYDVTTGTLKSGTEIITVVPNVSNYAFVYVVGSEFLGTTQEIPNIRYIVEYGNKDIYQAGGRKALVHDLKSNKTEREWLICDVHREFGQVYLHNGHELRFRAEYDIEIIGPIVKIECNVD</sequence>
<evidence type="ECO:0000259" key="2">
    <source>
        <dbReference type="PROSITE" id="PS50943"/>
    </source>
</evidence>
<name>A0ABT9XK04_9BACL</name>
<comment type="caution">
    <text evidence="3">The sequence shown here is derived from an EMBL/GenBank/DDBJ whole genome shotgun (WGS) entry which is preliminary data.</text>
</comment>
<dbReference type="EMBL" id="JAUSTP010000021">
    <property type="protein sequence ID" value="MDQ0190649.1"/>
    <property type="molecule type" value="Genomic_DNA"/>
</dbReference>
<reference evidence="3 4" key="1">
    <citation type="submission" date="2023-07" db="EMBL/GenBank/DDBJ databases">
        <title>Genomic Encyclopedia of Type Strains, Phase IV (KMG-IV): sequencing the most valuable type-strain genomes for metagenomic binning, comparative biology and taxonomic classification.</title>
        <authorList>
            <person name="Goeker M."/>
        </authorList>
    </citation>
    <scope>NUCLEOTIDE SEQUENCE [LARGE SCALE GENOMIC DNA]</scope>
    <source>
        <strain evidence="3 4">DSM 4006</strain>
    </source>
</reference>
<accession>A0ABT9XK04</accession>
<organism evidence="3 4">
    <name type="scientific">Alicyclobacillus cycloheptanicus</name>
    <dbReference type="NCBI Taxonomy" id="1457"/>
    <lineage>
        <taxon>Bacteria</taxon>
        <taxon>Bacillati</taxon>
        <taxon>Bacillota</taxon>
        <taxon>Bacilli</taxon>
        <taxon>Bacillales</taxon>
        <taxon>Alicyclobacillaceae</taxon>
        <taxon>Alicyclobacillus</taxon>
    </lineage>
</organism>
<dbReference type="SUPFAM" id="SSF47413">
    <property type="entry name" value="lambda repressor-like DNA-binding domains"/>
    <property type="match status" value="1"/>
</dbReference>
<feature type="domain" description="HTH cro/C1-type" evidence="2">
    <location>
        <begin position="7"/>
        <end position="61"/>
    </location>
</feature>
<gene>
    <name evidence="3" type="ORF">J2S03_002516</name>
</gene>
<keyword evidence="4" id="KW-1185">Reference proteome</keyword>
<dbReference type="PANTHER" id="PTHR46558:SF11">
    <property type="entry name" value="HTH-TYPE TRANSCRIPTIONAL REGULATOR XRE"/>
    <property type="match status" value="1"/>
</dbReference>
<dbReference type="Gene3D" id="1.10.260.40">
    <property type="entry name" value="lambda repressor-like DNA-binding domains"/>
    <property type="match status" value="1"/>
</dbReference>
<evidence type="ECO:0000313" key="3">
    <source>
        <dbReference type="EMBL" id="MDQ0190649.1"/>
    </source>
</evidence>
<evidence type="ECO:0000313" key="4">
    <source>
        <dbReference type="Proteomes" id="UP001232973"/>
    </source>
</evidence>
<dbReference type="InterPro" id="IPR001387">
    <property type="entry name" value="Cro/C1-type_HTH"/>
</dbReference>
<dbReference type="Proteomes" id="UP001232973">
    <property type="component" value="Unassembled WGS sequence"/>
</dbReference>
<dbReference type="InterPro" id="IPR010982">
    <property type="entry name" value="Lambda_DNA-bd_dom_sf"/>
</dbReference>
<dbReference type="RefSeq" id="WP_274456618.1">
    <property type="nucleotide sequence ID" value="NZ_CP067097.1"/>
</dbReference>
<dbReference type="Pfam" id="PF01381">
    <property type="entry name" value="HTH_3"/>
    <property type="match status" value="1"/>
</dbReference>